<dbReference type="EMBL" id="RJVU01020258">
    <property type="protein sequence ID" value="ROL50386.1"/>
    <property type="molecule type" value="Genomic_DNA"/>
</dbReference>
<organism evidence="1 2">
    <name type="scientific">Anabarilius grahami</name>
    <name type="common">Kanglang fish</name>
    <name type="synonym">Barilius grahami</name>
    <dbReference type="NCBI Taxonomy" id="495550"/>
    <lineage>
        <taxon>Eukaryota</taxon>
        <taxon>Metazoa</taxon>
        <taxon>Chordata</taxon>
        <taxon>Craniata</taxon>
        <taxon>Vertebrata</taxon>
        <taxon>Euteleostomi</taxon>
        <taxon>Actinopterygii</taxon>
        <taxon>Neopterygii</taxon>
        <taxon>Teleostei</taxon>
        <taxon>Ostariophysi</taxon>
        <taxon>Cypriniformes</taxon>
        <taxon>Xenocyprididae</taxon>
        <taxon>Xenocypridinae</taxon>
        <taxon>Xenocypridinae incertae sedis</taxon>
        <taxon>Anabarilius</taxon>
    </lineage>
</organism>
<comment type="caution">
    <text evidence="1">The sequence shown here is derived from an EMBL/GenBank/DDBJ whole genome shotgun (WGS) entry which is preliminary data.</text>
</comment>
<keyword evidence="2" id="KW-1185">Reference proteome</keyword>
<protein>
    <submittedName>
        <fullName evidence="1">Uncharacterized protein</fullName>
    </submittedName>
</protein>
<proteinExistence type="predicted"/>
<name>A0A3N0YW14_ANAGA</name>
<dbReference type="Proteomes" id="UP000281406">
    <property type="component" value="Unassembled WGS sequence"/>
</dbReference>
<evidence type="ECO:0000313" key="2">
    <source>
        <dbReference type="Proteomes" id="UP000281406"/>
    </source>
</evidence>
<reference evidence="1 2" key="1">
    <citation type="submission" date="2018-10" db="EMBL/GenBank/DDBJ databases">
        <title>Genome assembly for a Yunnan-Guizhou Plateau 3E fish, Anabarilius grahami (Regan), and its evolutionary and genetic applications.</title>
        <authorList>
            <person name="Jiang W."/>
        </authorList>
    </citation>
    <scope>NUCLEOTIDE SEQUENCE [LARGE SCALE GENOMIC DNA]</scope>
    <source>
        <strain evidence="1">AG-KIZ</strain>
        <tissue evidence="1">Muscle</tissue>
    </source>
</reference>
<dbReference type="AlphaFoldDB" id="A0A3N0YW14"/>
<gene>
    <name evidence="1" type="ORF">DPX16_20953</name>
</gene>
<accession>A0A3N0YW14</accession>
<evidence type="ECO:0000313" key="1">
    <source>
        <dbReference type="EMBL" id="ROL50386.1"/>
    </source>
</evidence>
<sequence>MIATQAIENREKEDQHNASSYMNNLCTALHTFIFTQHPYGLCCSNVKVSAKNPWFERMHERVECSKMQRDTQVCDSTRVAQSSESSQHLRQFERHTSPRGSCSQLQSASARWTECQRTDLSLCYALRERCHTHTRHTNVSLSLSHSLSPNDRKSSAVPYEYLSPSRNLFPLALSPCCFQPFNQSMMEAALSPFDISNLTHLYHCKYTNTHTPLLPHWKETGTCVRRKCRSSNGIRWLEMDQRFPPPLPQP</sequence>